<organism evidence="8">
    <name type="scientific">hydrothermal vent metagenome</name>
    <dbReference type="NCBI Taxonomy" id="652676"/>
    <lineage>
        <taxon>unclassified sequences</taxon>
        <taxon>metagenomes</taxon>
        <taxon>ecological metagenomes</taxon>
    </lineage>
</organism>
<dbReference type="EC" id="6.3.5.3" evidence="8"/>
<dbReference type="SUPFAM" id="SSF52317">
    <property type="entry name" value="Class I glutamine amidotransferase-like"/>
    <property type="match status" value="1"/>
</dbReference>
<dbReference type="SMART" id="SM01211">
    <property type="entry name" value="GATase_5"/>
    <property type="match status" value="1"/>
</dbReference>
<accession>A0A3B1D5J9</accession>
<dbReference type="EMBL" id="UOGJ01000075">
    <property type="protein sequence ID" value="VAX35952.1"/>
    <property type="molecule type" value="Genomic_DNA"/>
</dbReference>
<keyword evidence="3" id="KW-0547">Nucleotide-binding</keyword>
<dbReference type="Gene3D" id="3.40.50.880">
    <property type="match status" value="1"/>
</dbReference>
<keyword evidence="5" id="KW-0378">Hydrolase</keyword>
<dbReference type="PROSITE" id="PS51273">
    <property type="entry name" value="GATASE_TYPE_1"/>
    <property type="match status" value="1"/>
</dbReference>
<dbReference type="PANTHER" id="PTHR10099:SF1">
    <property type="entry name" value="PHOSPHORIBOSYLFORMYLGLYCINAMIDINE SYNTHASE"/>
    <property type="match status" value="1"/>
</dbReference>
<keyword evidence="2 8" id="KW-0436">Ligase</keyword>
<dbReference type="PIRSF" id="PIRSF001586">
    <property type="entry name" value="FGAM_synth_I"/>
    <property type="match status" value="1"/>
</dbReference>
<keyword evidence="8" id="KW-0808">Transferase</keyword>
<evidence type="ECO:0000256" key="5">
    <source>
        <dbReference type="ARBA" id="ARBA00022801"/>
    </source>
</evidence>
<dbReference type="Pfam" id="PF13507">
    <property type="entry name" value="GATase_5"/>
    <property type="match status" value="1"/>
</dbReference>
<dbReference type="PANTHER" id="PTHR10099">
    <property type="entry name" value="PHOSPHORIBOSYLFORMYLGLYCINAMIDINE SYNTHASE"/>
    <property type="match status" value="1"/>
</dbReference>
<evidence type="ECO:0000256" key="1">
    <source>
        <dbReference type="ARBA" id="ARBA00022490"/>
    </source>
</evidence>
<dbReference type="AlphaFoldDB" id="A0A3B1D5J9"/>
<dbReference type="GO" id="GO:0004642">
    <property type="term" value="F:phosphoribosylformylglycinamidine synthase activity"/>
    <property type="evidence" value="ECO:0007669"/>
    <property type="project" value="UniProtKB-EC"/>
</dbReference>
<protein>
    <submittedName>
        <fullName evidence="8">Phosphoribosylformylglycinamidine synthase, glutamine amidotransferase subunit</fullName>
        <ecNumber evidence="8">6.3.5.3</ecNumber>
    </submittedName>
</protein>
<keyword evidence="6" id="KW-0067">ATP-binding</keyword>
<dbReference type="GO" id="GO:0016740">
    <property type="term" value="F:transferase activity"/>
    <property type="evidence" value="ECO:0007669"/>
    <property type="project" value="UniProtKB-KW"/>
</dbReference>
<name>A0A3B1D5J9_9ZZZZ</name>
<evidence type="ECO:0000256" key="2">
    <source>
        <dbReference type="ARBA" id="ARBA00022598"/>
    </source>
</evidence>
<keyword evidence="1" id="KW-0963">Cytoplasm</keyword>
<dbReference type="GO" id="GO:0005524">
    <property type="term" value="F:ATP binding"/>
    <property type="evidence" value="ECO:0007669"/>
    <property type="project" value="UniProtKB-KW"/>
</dbReference>
<keyword evidence="4" id="KW-0658">Purine biosynthesis</keyword>
<evidence type="ECO:0000256" key="7">
    <source>
        <dbReference type="ARBA" id="ARBA00022962"/>
    </source>
</evidence>
<evidence type="ECO:0000256" key="4">
    <source>
        <dbReference type="ARBA" id="ARBA00022755"/>
    </source>
</evidence>
<proteinExistence type="predicted"/>
<dbReference type="GO" id="GO:0005737">
    <property type="term" value="C:cytoplasm"/>
    <property type="evidence" value="ECO:0007669"/>
    <property type="project" value="TreeGrafter"/>
</dbReference>
<evidence type="ECO:0000256" key="3">
    <source>
        <dbReference type="ARBA" id="ARBA00022741"/>
    </source>
</evidence>
<dbReference type="NCBIfam" id="TIGR01737">
    <property type="entry name" value="FGAM_synth_I"/>
    <property type="match status" value="1"/>
</dbReference>
<dbReference type="InterPro" id="IPR010075">
    <property type="entry name" value="PRibForGlyAmidine_synth_PurQ"/>
</dbReference>
<evidence type="ECO:0000313" key="8">
    <source>
        <dbReference type="EMBL" id="VAX35952.1"/>
    </source>
</evidence>
<dbReference type="GO" id="GO:0016787">
    <property type="term" value="F:hydrolase activity"/>
    <property type="evidence" value="ECO:0007669"/>
    <property type="project" value="UniProtKB-KW"/>
</dbReference>
<reference evidence="8" key="1">
    <citation type="submission" date="2018-06" db="EMBL/GenBank/DDBJ databases">
        <authorList>
            <person name="Zhirakovskaya E."/>
        </authorList>
    </citation>
    <scope>NUCLEOTIDE SEQUENCE</scope>
</reference>
<evidence type="ECO:0000256" key="6">
    <source>
        <dbReference type="ARBA" id="ARBA00022840"/>
    </source>
</evidence>
<keyword evidence="7 8" id="KW-0315">Glutamine amidotransferase</keyword>
<dbReference type="GO" id="GO:0006189">
    <property type="term" value="P:'de novo' IMP biosynthetic process"/>
    <property type="evidence" value="ECO:0007669"/>
    <property type="project" value="InterPro"/>
</dbReference>
<sequence>MAKKVRVIVLRTAGTNCDQETAFVFRYFGAQADLIHINKLLDDSLKLSDYHILAIPGGFTYGDDIESGRILANELRLKLGKEIKKFIKAKKLVIGICNGFQILVKTGILPGGQSSDVDKQTINLVSNDSGKFEDRWCYLKVSGKSVWTEGLNDIVYYPVAHAEGKFVVQSKGVVAQLEKKGQIAFRYCSAHGNKPVYPENPNGSAGDITGITDSTGRILGLMPHPERHFFFIHHPTWTRFEKKAMLGEGAKIFENGVRYVRQSLLA</sequence>
<dbReference type="InterPro" id="IPR029062">
    <property type="entry name" value="Class_I_gatase-like"/>
</dbReference>
<gene>
    <name evidence="8" type="ORF">MNBD_UNCLBAC01-1147</name>
</gene>